<dbReference type="InterPro" id="IPR024509">
    <property type="entry name" value="Anti-LPS_factor/Scygonadin"/>
</dbReference>
<name>A0AAW0SND5_SCYPA</name>
<dbReference type="AlphaFoldDB" id="A0AAW0SND5"/>
<dbReference type="Proteomes" id="UP001487740">
    <property type="component" value="Unassembled WGS sequence"/>
</dbReference>
<evidence type="ECO:0000256" key="1">
    <source>
        <dbReference type="ARBA" id="ARBA00022529"/>
    </source>
</evidence>
<evidence type="ECO:0000256" key="2">
    <source>
        <dbReference type="ARBA" id="ARBA00023022"/>
    </source>
</evidence>
<keyword evidence="4" id="KW-1185">Reference proteome</keyword>
<proteinExistence type="predicted"/>
<keyword evidence="1" id="KW-0929">Antimicrobial</keyword>
<accession>A0AAW0SND5</accession>
<gene>
    <name evidence="3" type="ORF">O3P69_009851</name>
</gene>
<evidence type="ECO:0008006" key="5">
    <source>
        <dbReference type="Google" id="ProtNLM"/>
    </source>
</evidence>
<keyword evidence="2" id="KW-0044">Antibiotic</keyword>
<dbReference type="Pfam" id="PF11630">
    <property type="entry name" value="Anti-LPS-SCYG"/>
    <property type="match status" value="2"/>
</dbReference>
<dbReference type="InterPro" id="IPR038539">
    <property type="entry name" value="Anti-LPS_factor/Scygonadin_sf"/>
</dbReference>
<dbReference type="GO" id="GO:0042742">
    <property type="term" value="P:defense response to bacterium"/>
    <property type="evidence" value="ECO:0007669"/>
    <property type="project" value="UniProtKB-KW"/>
</dbReference>
<protein>
    <recommendedName>
        <fullName evidence="5">Anti-lipopolysaccharide factor</fullName>
    </recommendedName>
</protein>
<evidence type="ECO:0000313" key="4">
    <source>
        <dbReference type="Proteomes" id="UP001487740"/>
    </source>
</evidence>
<dbReference type="EMBL" id="JARAKH010000048">
    <property type="protein sequence ID" value="KAK8376484.1"/>
    <property type="molecule type" value="Genomic_DNA"/>
</dbReference>
<sequence>MTPTLPPTPPCKATSTSPHLTCLLGCVYETPPAPLFSLPLKPRPRASKAIEKMHVTKACVVVVMVVMVMVAVVPTSTKAGIGDIFQDVAESLISETFKVKEITLLDHYCVLSRSIKLRGLKLKYRATLTCPEWSTLKGRGDESSSAVNAENNAIRNYMEQALILYRMHVSQACVVAAVVAVMVVIAPPTPTQAAPFGISDILGSVLAPVVKEAIKTREITLLDNYCTMTRRPYIKSLEVHYRAEVSCPGWTTIKGRGSNHRNPTNSENAALRDFMTKAVKAGLVTREEAAPWLDNR</sequence>
<organism evidence="3 4">
    <name type="scientific">Scylla paramamosain</name>
    <name type="common">Mud crab</name>
    <dbReference type="NCBI Taxonomy" id="85552"/>
    <lineage>
        <taxon>Eukaryota</taxon>
        <taxon>Metazoa</taxon>
        <taxon>Ecdysozoa</taxon>
        <taxon>Arthropoda</taxon>
        <taxon>Crustacea</taxon>
        <taxon>Multicrustacea</taxon>
        <taxon>Malacostraca</taxon>
        <taxon>Eumalacostraca</taxon>
        <taxon>Eucarida</taxon>
        <taxon>Decapoda</taxon>
        <taxon>Pleocyemata</taxon>
        <taxon>Brachyura</taxon>
        <taxon>Eubrachyura</taxon>
        <taxon>Portunoidea</taxon>
        <taxon>Portunidae</taxon>
        <taxon>Portuninae</taxon>
        <taxon>Scylla</taxon>
    </lineage>
</organism>
<dbReference type="Gene3D" id="3.30.160.320">
    <property type="match status" value="2"/>
</dbReference>
<reference evidence="3 4" key="1">
    <citation type="submission" date="2023-03" db="EMBL/GenBank/DDBJ databases">
        <title>High-quality genome of Scylla paramamosain provides insights in environmental adaptation.</title>
        <authorList>
            <person name="Zhang L."/>
        </authorList>
    </citation>
    <scope>NUCLEOTIDE SEQUENCE [LARGE SCALE GENOMIC DNA]</scope>
    <source>
        <strain evidence="3">LZ_2023a</strain>
        <tissue evidence="3">Muscle</tissue>
    </source>
</reference>
<evidence type="ECO:0000313" key="3">
    <source>
        <dbReference type="EMBL" id="KAK8376484.1"/>
    </source>
</evidence>
<comment type="caution">
    <text evidence="3">The sequence shown here is derived from an EMBL/GenBank/DDBJ whole genome shotgun (WGS) entry which is preliminary data.</text>
</comment>